<evidence type="ECO:0000259" key="10">
    <source>
        <dbReference type="PROSITE" id="PS50850"/>
    </source>
</evidence>
<evidence type="ECO:0000256" key="5">
    <source>
        <dbReference type="ARBA" id="ARBA00022692"/>
    </source>
</evidence>
<proteinExistence type="inferred from homology"/>
<dbReference type="SUPFAM" id="SSF103473">
    <property type="entry name" value="MFS general substrate transporter"/>
    <property type="match status" value="1"/>
</dbReference>
<dbReference type="NCBIfam" id="TIGR00924">
    <property type="entry name" value="yjdL_sub1_fam"/>
    <property type="match status" value="1"/>
</dbReference>
<dbReference type="EMBL" id="JBHTOP010000028">
    <property type="protein sequence ID" value="MFD1672911.1"/>
    <property type="molecule type" value="Genomic_DNA"/>
</dbReference>
<keyword evidence="6 9" id="KW-1133">Transmembrane helix</keyword>
<organism evidence="11 12">
    <name type="scientific">Agrilactobacillus yilanensis</name>
    <dbReference type="NCBI Taxonomy" id="2485997"/>
    <lineage>
        <taxon>Bacteria</taxon>
        <taxon>Bacillati</taxon>
        <taxon>Bacillota</taxon>
        <taxon>Bacilli</taxon>
        <taxon>Lactobacillales</taxon>
        <taxon>Lactobacillaceae</taxon>
        <taxon>Agrilactobacillus</taxon>
    </lineage>
</organism>
<dbReference type="Pfam" id="PF00854">
    <property type="entry name" value="PTR2"/>
    <property type="match status" value="1"/>
</dbReference>
<dbReference type="InterPro" id="IPR018456">
    <property type="entry name" value="PTR2_symporter_CS"/>
</dbReference>
<feature type="transmembrane region" description="Helical" evidence="9">
    <location>
        <begin position="32"/>
        <end position="49"/>
    </location>
</feature>
<comment type="caution">
    <text evidence="11">The sequence shown here is derived from an EMBL/GenBank/DDBJ whole genome shotgun (WGS) entry which is preliminary data.</text>
</comment>
<dbReference type="RefSeq" id="WP_125715918.1">
    <property type="nucleotide sequence ID" value="NZ_JBHTOP010000028.1"/>
</dbReference>
<keyword evidence="4" id="KW-1003">Cell membrane</keyword>
<feature type="transmembrane region" description="Helical" evidence="9">
    <location>
        <begin position="115"/>
        <end position="134"/>
    </location>
</feature>
<comment type="similarity">
    <text evidence="2 8">Belongs to the major facilitator superfamily. Proton-dependent oligopeptide transporter (POT/PTR) (TC 2.A.17) family.</text>
</comment>
<feature type="transmembrane region" description="Helical" evidence="9">
    <location>
        <begin position="155"/>
        <end position="174"/>
    </location>
</feature>
<gene>
    <name evidence="11" type="ORF">ACFQ5M_12475</name>
</gene>
<feature type="transmembrane region" description="Helical" evidence="9">
    <location>
        <begin position="332"/>
        <end position="352"/>
    </location>
</feature>
<dbReference type="InterPro" id="IPR050171">
    <property type="entry name" value="MFS_Transporters"/>
</dbReference>
<evidence type="ECO:0000256" key="7">
    <source>
        <dbReference type="ARBA" id="ARBA00023136"/>
    </source>
</evidence>
<feature type="transmembrane region" description="Helical" evidence="9">
    <location>
        <begin position="364"/>
        <end position="382"/>
    </location>
</feature>
<dbReference type="PANTHER" id="PTHR23517">
    <property type="entry name" value="RESISTANCE PROTEIN MDTM, PUTATIVE-RELATED-RELATED"/>
    <property type="match status" value="1"/>
</dbReference>
<dbReference type="InterPro" id="IPR005279">
    <property type="entry name" value="Dipep/tripep_permease"/>
</dbReference>
<evidence type="ECO:0000256" key="1">
    <source>
        <dbReference type="ARBA" id="ARBA00004651"/>
    </source>
</evidence>
<comment type="subcellular location">
    <subcellularLocation>
        <location evidence="1">Cell membrane</location>
        <topology evidence="1">Multi-pass membrane protein</topology>
    </subcellularLocation>
    <subcellularLocation>
        <location evidence="8">Membrane</location>
        <topology evidence="8">Multi-pass membrane protein</topology>
    </subcellularLocation>
</comment>
<dbReference type="InterPro" id="IPR000109">
    <property type="entry name" value="POT_fam"/>
</dbReference>
<dbReference type="CDD" id="cd17346">
    <property type="entry name" value="MFS_DtpA_like"/>
    <property type="match status" value="1"/>
</dbReference>
<dbReference type="InterPro" id="IPR020846">
    <property type="entry name" value="MFS_dom"/>
</dbReference>
<dbReference type="PROSITE" id="PS01022">
    <property type="entry name" value="PTR2_1"/>
    <property type="match status" value="1"/>
</dbReference>
<feature type="transmembrane region" description="Helical" evidence="9">
    <location>
        <begin position="229"/>
        <end position="247"/>
    </location>
</feature>
<evidence type="ECO:0000313" key="12">
    <source>
        <dbReference type="Proteomes" id="UP001597267"/>
    </source>
</evidence>
<evidence type="ECO:0000256" key="8">
    <source>
        <dbReference type="RuleBase" id="RU003755"/>
    </source>
</evidence>
<feature type="transmembrane region" description="Helical" evidence="9">
    <location>
        <begin position="180"/>
        <end position="200"/>
    </location>
</feature>
<evidence type="ECO:0000256" key="4">
    <source>
        <dbReference type="ARBA" id="ARBA00022475"/>
    </source>
</evidence>
<keyword evidence="5 8" id="KW-0812">Transmembrane</keyword>
<evidence type="ECO:0000256" key="6">
    <source>
        <dbReference type="ARBA" id="ARBA00022989"/>
    </source>
</evidence>
<evidence type="ECO:0000313" key="11">
    <source>
        <dbReference type="EMBL" id="MFD1672911.1"/>
    </source>
</evidence>
<feature type="transmembrane region" description="Helical" evidence="9">
    <location>
        <begin position="394"/>
        <end position="411"/>
    </location>
</feature>
<evidence type="ECO:0000256" key="3">
    <source>
        <dbReference type="ARBA" id="ARBA00022448"/>
    </source>
</evidence>
<feature type="domain" description="Major facilitator superfamily (MFS) profile" evidence="10">
    <location>
        <begin position="1"/>
        <end position="484"/>
    </location>
</feature>
<sequence>MEGIFVEKKEKTFLGQPRGLSTLFMTEFWERFSYYGMKAILLFYMYYAVEKGGLGFNQVTAASIMAIYGSLVYLAGVIGGFIADRLLGSRRTVFMGGVLIMFGHIALALPFGASALYVSIVLIVLGTGLLKPNISEMVGTLYSPEDVRRDTGFSIFVLGINLGSLLAPAIVGTVGQKVNFHLGFSIAAIGMFFGLLQYYFGGRKYLSESSLHPTDPITPEERPKVIRNIVLIVAAFVVVFGGLAIAGSLNIGMIVNVFSAIGVALPIFYFILMLSSKKTTKVERSRIWAYIPLFFASVLFWSIEEQGSVILALFAANQTQLNLGWIELLPSWFQMLNPFFIIVYTPIFAIIWTKLGKRQPSTPAKFATGLIFAGLSYVLMVLPTTLNGQKLSNAMWLVLSWAIVIIAEMLISPIGLSATTKLAPKAFQSQMMSMWFLGDAMAQAINAQVVKLYSVHSAAMYFGVYGAIVVAFGVILFVGVPRIRNLMQGIK</sequence>
<dbReference type="PANTHER" id="PTHR23517:SF15">
    <property type="entry name" value="PROTON-DEPENDENT OLIGOPEPTIDE FAMILY TRANSPORT PROTEIN"/>
    <property type="match status" value="1"/>
</dbReference>
<feature type="transmembrane region" description="Helical" evidence="9">
    <location>
        <begin position="459"/>
        <end position="480"/>
    </location>
</feature>
<feature type="transmembrane region" description="Helical" evidence="9">
    <location>
        <begin position="92"/>
        <end position="109"/>
    </location>
</feature>
<keyword evidence="3 8" id="KW-0813">Transport</keyword>
<keyword evidence="7 9" id="KW-0472">Membrane</keyword>
<dbReference type="PROSITE" id="PS01023">
    <property type="entry name" value="PTR2_2"/>
    <property type="match status" value="1"/>
</dbReference>
<protein>
    <submittedName>
        <fullName evidence="11">Peptide MFS transporter</fullName>
    </submittedName>
</protein>
<dbReference type="PROSITE" id="PS50850">
    <property type="entry name" value="MFS"/>
    <property type="match status" value="1"/>
</dbReference>
<dbReference type="Gene3D" id="1.20.1250.20">
    <property type="entry name" value="MFS general substrate transporter like domains"/>
    <property type="match status" value="1"/>
</dbReference>
<reference evidence="12" key="1">
    <citation type="journal article" date="2019" name="Int. J. Syst. Evol. Microbiol.">
        <title>The Global Catalogue of Microorganisms (GCM) 10K type strain sequencing project: providing services to taxonomists for standard genome sequencing and annotation.</title>
        <authorList>
            <consortium name="The Broad Institute Genomics Platform"/>
            <consortium name="The Broad Institute Genome Sequencing Center for Infectious Disease"/>
            <person name="Wu L."/>
            <person name="Ma J."/>
        </authorList>
    </citation>
    <scope>NUCLEOTIDE SEQUENCE [LARGE SCALE GENOMIC DNA]</scope>
    <source>
        <strain evidence="12">CCM 8896</strain>
    </source>
</reference>
<evidence type="ECO:0000256" key="9">
    <source>
        <dbReference type="SAM" id="Phobius"/>
    </source>
</evidence>
<feature type="transmembrane region" description="Helical" evidence="9">
    <location>
        <begin position="432"/>
        <end position="453"/>
    </location>
</feature>
<accession>A0ABW4J967</accession>
<name>A0ABW4J967_9LACO</name>
<dbReference type="Proteomes" id="UP001597267">
    <property type="component" value="Unassembled WGS sequence"/>
</dbReference>
<feature type="transmembrane region" description="Helical" evidence="9">
    <location>
        <begin position="253"/>
        <end position="275"/>
    </location>
</feature>
<evidence type="ECO:0000256" key="2">
    <source>
        <dbReference type="ARBA" id="ARBA00005982"/>
    </source>
</evidence>
<dbReference type="InterPro" id="IPR036259">
    <property type="entry name" value="MFS_trans_sf"/>
</dbReference>
<keyword evidence="12" id="KW-1185">Reference proteome</keyword>
<feature type="transmembrane region" description="Helical" evidence="9">
    <location>
        <begin position="61"/>
        <end position="83"/>
    </location>
</feature>